<proteinExistence type="predicted"/>
<evidence type="ECO:0000256" key="1">
    <source>
        <dbReference type="ARBA" id="ARBA00022821"/>
    </source>
</evidence>
<dbReference type="InterPro" id="IPR002182">
    <property type="entry name" value="NB-ARC"/>
</dbReference>
<dbReference type="OrthoDB" id="1436626at2759"/>
<accession>A0A8K0HR76</accession>
<gene>
    <name evidence="4" type="ORF">FNV43_RR00731</name>
</gene>
<protein>
    <recommendedName>
        <fullName evidence="3">NB-ARC domain-containing protein</fullName>
    </recommendedName>
</protein>
<sequence length="220" mass="24468">MAMEACLTGTAANITSKIWEYSVEPLWAQLGYLFSYGSNVNNLRSKIQDLEDTKASLQHTIDLATRRGEEIKEPVTKWLADANNISETVGEFLNDGEGQLAKTRCSSANYFFPNLLSRHRLSRKAKKMAQSVLKSKLLAILVLTLGNSEIRSIGVYGIAGIGKTTLVKAVAKEALHAKLFSDAVEVTVSQFPNLEQIQKKLQIDWVLSSKRMASRREHLN</sequence>
<feature type="coiled-coil region" evidence="2">
    <location>
        <begin position="40"/>
        <end position="67"/>
    </location>
</feature>
<dbReference type="Proteomes" id="UP000796880">
    <property type="component" value="Unassembled WGS sequence"/>
</dbReference>
<dbReference type="InterPro" id="IPR050905">
    <property type="entry name" value="Plant_NBS-LRR"/>
</dbReference>
<feature type="domain" description="NB-ARC" evidence="3">
    <location>
        <begin position="147"/>
        <end position="208"/>
    </location>
</feature>
<dbReference type="Pfam" id="PF00931">
    <property type="entry name" value="NB-ARC"/>
    <property type="match status" value="1"/>
</dbReference>
<dbReference type="PANTHER" id="PTHR33463">
    <property type="entry name" value="NB-ARC DOMAIN-CONTAINING PROTEIN-RELATED"/>
    <property type="match status" value="1"/>
</dbReference>
<dbReference type="InterPro" id="IPR027417">
    <property type="entry name" value="P-loop_NTPase"/>
</dbReference>
<dbReference type="Gene3D" id="3.40.50.300">
    <property type="entry name" value="P-loop containing nucleotide triphosphate hydrolases"/>
    <property type="match status" value="1"/>
</dbReference>
<dbReference type="SUPFAM" id="SSF52540">
    <property type="entry name" value="P-loop containing nucleoside triphosphate hydrolases"/>
    <property type="match status" value="1"/>
</dbReference>
<dbReference type="GO" id="GO:0043531">
    <property type="term" value="F:ADP binding"/>
    <property type="evidence" value="ECO:0007669"/>
    <property type="project" value="InterPro"/>
</dbReference>
<keyword evidence="1" id="KW-0611">Plant defense</keyword>
<organism evidence="4 5">
    <name type="scientific">Rhamnella rubrinervis</name>
    <dbReference type="NCBI Taxonomy" id="2594499"/>
    <lineage>
        <taxon>Eukaryota</taxon>
        <taxon>Viridiplantae</taxon>
        <taxon>Streptophyta</taxon>
        <taxon>Embryophyta</taxon>
        <taxon>Tracheophyta</taxon>
        <taxon>Spermatophyta</taxon>
        <taxon>Magnoliopsida</taxon>
        <taxon>eudicotyledons</taxon>
        <taxon>Gunneridae</taxon>
        <taxon>Pentapetalae</taxon>
        <taxon>rosids</taxon>
        <taxon>fabids</taxon>
        <taxon>Rosales</taxon>
        <taxon>Rhamnaceae</taxon>
        <taxon>rhamnoid group</taxon>
        <taxon>Rhamneae</taxon>
        <taxon>Rhamnella</taxon>
    </lineage>
</organism>
<name>A0A8K0HR76_9ROSA</name>
<evidence type="ECO:0000313" key="5">
    <source>
        <dbReference type="Proteomes" id="UP000796880"/>
    </source>
</evidence>
<keyword evidence="5" id="KW-1185">Reference proteome</keyword>
<comment type="caution">
    <text evidence="4">The sequence shown here is derived from an EMBL/GenBank/DDBJ whole genome shotgun (WGS) entry which is preliminary data.</text>
</comment>
<reference evidence="4" key="1">
    <citation type="submission" date="2020-03" db="EMBL/GenBank/DDBJ databases">
        <title>A high-quality chromosome-level genome assembly of a woody plant with both climbing and erect habits, Rhamnella rubrinervis.</title>
        <authorList>
            <person name="Lu Z."/>
            <person name="Yang Y."/>
            <person name="Zhu X."/>
            <person name="Sun Y."/>
        </authorList>
    </citation>
    <scope>NUCLEOTIDE SEQUENCE</scope>
    <source>
        <strain evidence="4">BYM</strain>
        <tissue evidence="4">Leaf</tissue>
    </source>
</reference>
<dbReference type="EMBL" id="VOIH02000001">
    <property type="protein sequence ID" value="KAF3456088.1"/>
    <property type="molecule type" value="Genomic_DNA"/>
</dbReference>
<dbReference type="AlphaFoldDB" id="A0A8K0HR76"/>
<evidence type="ECO:0000259" key="3">
    <source>
        <dbReference type="Pfam" id="PF00931"/>
    </source>
</evidence>
<evidence type="ECO:0000313" key="4">
    <source>
        <dbReference type="EMBL" id="KAF3456088.1"/>
    </source>
</evidence>
<evidence type="ECO:0000256" key="2">
    <source>
        <dbReference type="SAM" id="Coils"/>
    </source>
</evidence>
<dbReference type="PANTHER" id="PTHR33463:SF198">
    <property type="entry name" value="RPP4C3"/>
    <property type="match status" value="1"/>
</dbReference>
<keyword evidence="2" id="KW-0175">Coiled coil</keyword>